<dbReference type="EMBL" id="PJQM01000009">
    <property type="protein sequence ID" value="RCI07263.1"/>
    <property type="molecule type" value="Genomic_DNA"/>
</dbReference>
<dbReference type="Proteomes" id="UP000253551">
    <property type="component" value="Unassembled WGS sequence"/>
</dbReference>
<dbReference type="OrthoDB" id="2282381at2759"/>
<feature type="region of interest" description="Disordered" evidence="1">
    <location>
        <begin position="301"/>
        <end position="339"/>
    </location>
</feature>
<name>A0A367KYH6_RHIST</name>
<proteinExistence type="predicted"/>
<evidence type="ECO:0000313" key="3">
    <source>
        <dbReference type="Proteomes" id="UP000253551"/>
    </source>
</evidence>
<reference evidence="2 3" key="1">
    <citation type="journal article" date="2018" name="G3 (Bethesda)">
        <title>Phylogenetic and Phylogenomic Definition of Rhizopus Species.</title>
        <authorList>
            <person name="Gryganskyi A.P."/>
            <person name="Golan J."/>
            <person name="Dolatabadi S."/>
            <person name="Mondo S."/>
            <person name="Robb S."/>
            <person name="Idnurm A."/>
            <person name="Muszewska A."/>
            <person name="Steczkiewicz K."/>
            <person name="Masonjones S."/>
            <person name="Liao H.L."/>
            <person name="Gajdeczka M.T."/>
            <person name="Anike F."/>
            <person name="Vuek A."/>
            <person name="Anishchenko I.M."/>
            <person name="Voigt K."/>
            <person name="de Hoog G.S."/>
            <person name="Smith M.E."/>
            <person name="Heitman J."/>
            <person name="Vilgalys R."/>
            <person name="Stajich J.E."/>
        </authorList>
    </citation>
    <scope>NUCLEOTIDE SEQUENCE [LARGE SCALE GENOMIC DNA]</scope>
    <source>
        <strain evidence="2 3">LSU 92-RS-03</strain>
    </source>
</reference>
<accession>A0A367KYH6</accession>
<keyword evidence="3" id="KW-1185">Reference proteome</keyword>
<protein>
    <submittedName>
        <fullName evidence="2">Uncharacterized protein</fullName>
    </submittedName>
</protein>
<comment type="caution">
    <text evidence="2">The sequence shown here is derived from an EMBL/GenBank/DDBJ whole genome shotgun (WGS) entry which is preliminary data.</text>
</comment>
<gene>
    <name evidence="2" type="ORF">CU098_000467</name>
</gene>
<organism evidence="2 3">
    <name type="scientific">Rhizopus stolonifer</name>
    <name type="common">Rhizopus nigricans</name>
    <dbReference type="NCBI Taxonomy" id="4846"/>
    <lineage>
        <taxon>Eukaryota</taxon>
        <taxon>Fungi</taxon>
        <taxon>Fungi incertae sedis</taxon>
        <taxon>Mucoromycota</taxon>
        <taxon>Mucoromycotina</taxon>
        <taxon>Mucoromycetes</taxon>
        <taxon>Mucorales</taxon>
        <taxon>Mucorineae</taxon>
        <taxon>Rhizopodaceae</taxon>
        <taxon>Rhizopus</taxon>
    </lineage>
</organism>
<feature type="region of interest" description="Disordered" evidence="1">
    <location>
        <begin position="1"/>
        <end position="20"/>
    </location>
</feature>
<feature type="non-terminal residue" evidence="2">
    <location>
        <position position="1"/>
    </location>
</feature>
<sequence length="367" mass="42441">TTQRTKSSIQHKRLEAEHNRTSLTPLFERHTLREGYTEYPVQNPFYEDSGSETTDNVSEFDIIDDVSINTVKTEPKRRFNNGASSFIDRLKDESKRMEELQSSISAIKRQSSFLAEDFFSDDNNKELHIPAPPPVPVRKEKEMPKHSNTTFRTPQPAIANTYLTPPQSTDYYRLSTQPVSHKSPQSTSYRTVSVVDETNDKEDLLREISHAKLRSAEIIRTPGGTRTCNRFWKEIHGLNAKRELSLSPVNSGRIEKTRRTSTLNKRLWDDNDDAFWTAESSTAKNSSSFNQKLMRVKELEDKGKRVKQTPVEEEKKKQVKQTSLEEEIESANKREYKKGLPNPLFLEELKAKYRDKLLDDSDSYKFS</sequence>
<dbReference type="AlphaFoldDB" id="A0A367KYH6"/>
<evidence type="ECO:0000313" key="2">
    <source>
        <dbReference type="EMBL" id="RCI07263.1"/>
    </source>
</evidence>
<evidence type="ECO:0000256" key="1">
    <source>
        <dbReference type="SAM" id="MobiDB-lite"/>
    </source>
</evidence>